<reference evidence="1" key="1">
    <citation type="journal article" date="2014" name="Genome Biol. Evol.">
        <title>Pangenome evidence for extensive interdomain horizontal transfer affecting lineage core and shell genes in uncultured planktonic thaumarchaeota and euryarchaeota.</title>
        <authorList>
            <person name="Deschamps P."/>
            <person name="Zivanovic Y."/>
            <person name="Moreira D."/>
            <person name="Rodriguez-Valera F."/>
            <person name="Lopez-Garcia P."/>
        </authorList>
    </citation>
    <scope>NUCLEOTIDE SEQUENCE</scope>
</reference>
<evidence type="ECO:0000313" key="1">
    <source>
        <dbReference type="EMBL" id="AIF03713.1"/>
    </source>
</evidence>
<accession>A0A075GPL5</accession>
<name>A0A075GPL5_9EURY</name>
<proteinExistence type="predicted"/>
<protein>
    <submittedName>
        <fullName evidence="1">Uncharacterized protein</fullName>
    </submittedName>
</protein>
<organism evidence="1">
    <name type="scientific">uncultured marine group II/III euryarchaeote KM3_169_C11</name>
    <dbReference type="NCBI Taxonomy" id="1457922"/>
    <lineage>
        <taxon>Archaea</taxon>
        <taxon>Methanobacteriati</taxon>
        <taxon>Methanobacteriota</taxon>
        <taxon>environmental samples</taxon>
    </lineage>
</organism>
<dbReference type="AlphaFoldDB" id="A0A075GPL5"/>
<dbReference type="EMBL" id="KF900687">
    <property type="protein sequence ID" value="AIF03713.1"/>
    <property type="molecule type" value="Genomic_DNA"/>
</dbReference>
<sequence>MRRRMDDEAVSAAIATVLLFAGTLAIISGMMVTITPMVDEMHGAVERQAMSSQMTDLALETVRLSETGLPGDSATVQLRPHTGELNWDLKHGGTWYSASHVEGGTLRLDGVLDLDDRARFRYPTSEVSSICFDDLRGGPGALWQVRLPDIDGTWAATPVSTLELPLASTSLNIDNEGVETDVRLPYGVSLTGSLSAGGGDTWLHADGPVRVLAWMGDGGAALIAPDLAAPADGTGRGWTLPVPPGSVTAHLVTARPASIEWTIGEQSGSGVTSGSTAAWSNTWPTGSGDVLMLRSSAPGRLLLQWGSDAAESGSAAGSTMWPDDTGSFVGRNFSLPAASGSLLLENSATQPVTASIHGLFHMVPAQGQLRVGWTSGSGDITVSGPVQLHWLADATGAHAWRPGSLDLVRALDTGQTSGLEHRIGVPVSNGDIDLLLQPAAPQTRVRLLTSLSSGEEYDVLLNHTGSTHTASLAAGASGLVRIEVNNSDAFPDMPIRVYASSGTDGLIEVRSDGEGRCLHLGVRASGWIDVDLPWSDVSKLGDRGLRTAWADGTHMLGFALKVRGPLGDSPHSVLASAWGVHLPRLNYEFKSSVSGMEIGFRGGFVGTNHPEFHADVIVPPPSREGPGPRLAVTMQMTMPTADSALGSSVVELEFNLDKRDQLTSTKAWEIRRGWDGPYGPAIAADASEDLAFSDDWLTFPGQLDLLDDHVGWVQLVPSSSESIYHAGGKQILFNLQLAQITSSMVVVV</sequence>